<gene>
    <name evidence="1" type="ORF">A2846_03505</name>
</gene>
<protein>
    <recommendedName>
        <fullName evidence="3">Amino acid amidase</fullName>
    </recommendedName>
</protein>
<sequence>MKIYISADMEGLPGERHWSDVNKGEKGYKRSLKEMTAEVSLVCKTLLKNGVGSITVRDSHGTAKNLNDLDLPDAVQLVSGWTDNLYGMMEFVSRSYNGAIFIGYHAPAGSKHNPLGHFYTTKAWRVKLNGEPLSELRLNTYIAAQEGVPVLCVMGDEDVCREAKNLIKGVMTIESWSQKSLTSGNKTLGLQIRKAVSAGLKLKPNIPKLPKHYDLEVEYHFSRDMRKVIGIKGIRVIKRAGNTVFFRANSLNNLLRTINSVL</sequence>
<evidence type="ECO:0000313" key="2">
    <source>
        <dbReference type="Proteomes" id="UP000176339"/>
    </source>
</evidence>
<name>A0A1F5P0J7_9BACT</name>
<dbReference type="InterPro" id="IPR027476">
    <property type="entry name" value="DppA_N"/>
</dbReference>
<accession>A0A1F5P0J7</accession>
<dbReference type="EMBL" id="MFEN01000042">
    <property type="protein sequence ID" value="OGE83421.1"/>
    <property type="molecule type" value="Genomic_DNA"/>
</dbReference>
<proteinExistence type="predicted"/>
<dbReference type="AlphaFoldDB" id="A0A1F5P0J7"/>
<dbReference type="SUPFAM" id="SSF63992">
    <property type="entry name" value="Dipeptide transport protein"/>
    <property type="match status" value="1"/>
</dbReference>
<evidence type="ECO:0008006" key="3">
    <source>
        <dbReference type="Google" id="ProtNLM"/>
    </source>
</evidence>
<dbReference type="InterPro" id="IPR036177">
    <property type="entry name" value="Peptidase_M55_sf"/>
</dbReference>
<evidence type="ECO:0000313" key="1">
    <source>
        <dbReference type="EMBL" id="OGE83421.1"/>
    </source>
</evidence>
<dbReference type="InterPro" id="IPR007035">
    <property type="entry name" value="Peptidase_M55"/>
</dbReference>
<dbReference type="Gene3D" id="3.30.1360.130">
    <property type="entry name" value="Dipeptide transport protein"/>
    <property type="match status" value="1"/>
</dbReference>
<reference evidence="1 2" key="1">
    <citation type="journal article" date="2016" name="Nat. Commun.">
        <title>Thousands of microbial genomes shed light on interconnected biogeochemical processes in an aquifer system.</title>
        <authorList>
            <person name="Anantharaman K."/>
            <person name="Brown C.T."/>
            <person name="Hug L.A."/>
            <person name="Sharon I."/>
            <person name="Castelle C.J."/>
            <person name="Probst A.J."/>
            <person name="Thomas B.C."/>
            <person name="Singh A."/>
            <person name="Wilkins M.J."/>
            <person name="Karaoz U."/>
            <person name="Brodie E.L."/>
            <person name="Williams K.H."/>
            <person name="Hubbard S.S."/>
            <person name="Banfield J.F."/>
        </authorList>
    </citation>
    <scope>NUCLEOTIDE SEQUENCE [LARGE SCALE GENOMIC DNA]</scope>
</reference>
<organism evidence="1 2">
    <name type="scientific">Candidatus Doudnabacteria bacterium RIFCSPHIGHO2_01_FULL_49_9</name>
    <dbReference type="NCBI Taxonomy" id="1817827"/>
    <lineage>
        <taxon>Bacteria</taxon>
        <taxon>Candidatus Doudnaibacteriota</taxon>
    </lineage>
</organism>
<dbReference type="Proteomes" id="UP000176339">
    <property type="component" value="Unassembled WGS sequence"/>
</dbReference>
<dbReference type="Gene3D" id="3.40.50.10780">
    <property type="entry name" value="Dipeptide transport protein"/>
    <property type="match status" value="1"/>
</dbReference>
<dbReference type="Pfam" id="PF04951">
    <property type="entry name" value="Peptidase_M55"/>
    <property type="match status" value="1"/>
</dbReference>
<comment type="caution">
    <text evidence="1">The sequence shown here is derived from an EMBL/GenBank/DDBJ whole genome shotgun (WGS) entry which is preliminary data.</text>
</comment>